<dbReference type="EMBL" id="CM001744">
    <property type="protein sequence ID" value="KJB31692.1"/>
    <property type="molecule type" value="Genomic_DNA"/>
</dbReference>
<keyword evidence="2" id="KW-0446">Lipid-binding</keyword>
<evidence type="ECO:0000313" key="5">
    <source>
        <dbReference type="Proteomes" id="UP000032304"/>
    </source>
</evidence>
<evidence type="ECO:0000313" key="4">
    <source>
        <dbReference type="EMBL" id="KJB31692.1"/>
    </source>
</evidence>
<dbReference type="GO" id="GO:0016020">
    <property type="term" value="C:membrane"/>
    <property type="evidence" value="ECO:0007669"/>
    <property type="project" value="TreeGrafter"/>
</dbReference>
<protein>
    <submittedName>
        <fullName evidence="4">Uncharacterized protein</fullName>
    </submittedName>
</protein>
<name>A0A0D2NFY7_GOSRA</name>
<dbReference type="SUPFAM" id="SSF55856">
    <property type="entry name" value="Cytochrome b5-like heme/steroid binding domain"/>
    <property type="match status" value="1"/>
</dbReference>
<dbReference type="PANTHER" id="PTHR10281:SF4">
    <property type="entry name" value="NEUFERRICIN"/>
    <property type="match status" value="1"/>
</dbReference>
<dbReference type="AlphaFoldDB" id="A0A0D2NFY7"/>
<evidence type="ECO:0000256" key="2">
    <source>
        <dbReference type="ARBA" id="ARBA00023121"/>
    </source>
</evidence>
<dbReference type="eggNOG" id="KOG1108">
    <property type="taxonomic scope" value="Eukaryota"/>
</dbReference>
<dbReference type="Proteomes" id="UP000032304">
    <property type="component" value="Chromosome 5"/>
</dbReference>
<dbReference type="GO" id="GO:0012505">
    <property type="term" value="C:endomembrane system"/>
    <property type="evidence" value="ECO:0007669"/>
    <property type="project" value="TreeGrafter"/>
</dbReference>
<dbReference type="Gene3D" id="3.10.120.10">
    <property type="entry name" value="Cytochrome b5-like heme/steroid binding domain"/>
    <property type="match status" value="1"/>
</dbReference>
<dbReference type="GO" id="GO:0005496">
    <property type="term" value="F:steroid binding"/>
    <property type="evidence" value="ECO:0007669"/>
    <property type="project" value="UniProtKB-KW"/>
</dbReference>
<keyword evidence="5" id="KW-1185">Reference proteome</keyword>
<sequence length="270" mass="30477">MKSHLPSPLFHHSPLPPYPSPISHSHAIPILISHSHFPFPIPPCPPPISHSHLPSSIDSPLPPFSPPISHSHAIPIPISHSHSIPNSHFPFPIPIPIINNTNSSSSNNRNSNKGVFFTVEELVYFMQKLFTVEELALYNGTDDSLPILLGILGSVFEVKKEKSHYGAGGGYNHFAGRCLPCICFWKFYRSWTYRFIARFIQHRGNDVFPLPFQGYDSYPSSFEETEYPKLPQPRTKQKRGEKLAKTRDKPVNKGETSKNEGKFLLFCSQI</sequence>
<reference evidence="4 5" key="1">
    <citation type="journal article" date="2012" name="Nature">
        <title>Repeated polyploidization of Gossypium genomes and the evolution of spinnable cotton fibres.</title>
        <authorList>
            <person name="Paterson A.H."/>
            <person name="Wendel J.F."/>
            <person name="Gundlach H."/>
            <person name="Guo H."/>
            <person name="Jenkins J."/>
            <person name="Jin D."/>
            <person name="Llewellyn D."/>
            <person name="Showmaker K.C."/>
            <person name="Shu S."/>
            <person name="Udall J."/>
            <person name="Yoo M.J."/>
            <person name="Byers R."/>
            <person name="Chen W."/>
            <person name="Doron-Faigenboim A."/>
            <person name="Duke M.V."/>
            <person name="Gong L."/>
            <person name="Grimwood J."/>
            <person name="Grover C."/>
            <person name="Grupp K."/>
            <person name="Hu G."/>
            <person name="Lee T.H."/>
            <person name="Li J."/>
            <person name="Lin L."/>
            <person name="Liu T."/>
            <person name="Marler B.S."/>
            <person name="Page J.T."/>
            <person name="Roberts A.W."/>
            <person name="Romanel E."/>
            <person name="Sanders W.S."/>
            <person name="Szadkowski E."/>
            <person name="Tan X."/>
            <person name="Tang H."/>
            <person name="Xu C."/>
            <person name="Wang J."/>
            <person name="Wang Z."/>
            <person name="Zhang D."/>
            <person name="Zhang L."/>
            <person name="Ashrafi H."/>
            <person name="Bedon F."/>
            <person name="Bowers J.E."/>
            <person name="Brubaker C.L."/>
            <person name="Chee P.W."/>
            <person name="Das S."/>
            <person name="Gingle A.R."/>
            <person name="Haigler C.H."/>
            <person name="Harker D."/>
            <person name="Hoffmann L.V."/>
            <person name="Hovav R."/>
            <person name="Jones D.C."/>
            <person name="Lemke C."/>
            <person name="Mansoor S."/>
            <person name="ur Rahman M."/>
            <person name="Rainville L.N."/>
            <person name="Rambani A."/>
            <person name="Reddy U.K."/>
            <person name="Rong J.K."/>
            <person name="Saranga Y."/>
            <person name="Scheffler B.E."/>
            <person name="Scheffler J.A."/>
            <person name="Stelly D.M."/>
            <person name="Triplett B.A."/>
            <person name="Van Deynze A."/>
            <person name="Vaslin M.F."/>
            <person name="Waghmare V.N."/>
            <person name="Walford S.A."/>
            <person name="Wright R.J."/>
            <person name="Zaki E.A."/>
            <person name="Zhang T."/>
            <person name="Dennis E.S."/>
            <person name="Mayer K.F."/>
            <person name="Peterson D.G."/>
            <person name="Rokhsar D.S."/>
            <person name="Wang X."/>
            <person name="Schmutz J."/>
        </authorList>
    </citation>
    <scope>NUCLEOTIDE SEQUENCE [LARGE SCALE GENOMIC DNA]</scope>
</reference>
<evidence type="ECO:0000256" key="1">
    <source>
        <dbReference type="ARBA" id="ARBA00022665"/>
    </source>
</evidence>
<organism evidence="4 5">
    <name type="scientific">Gossypium raimondii</name>
    <name type="common">Peruvian cotton</name>
    <name type="synonym">Gossypium klotzschianum subsp. raimondii</name>
    <dbReference type="NCBI Taxonomy" id="29730"/>
    <lineage>
        <taxon>Eukaryota</taxon>
        <taxon>Viridiplantae</taxon>
        <taxon>Streptophyta</taxon>
        <taxon>Embryophyta</taxon>
        <taxon>Tracheophyta</taxon>
        <taxon>Spermatophyta</taxon>
        <taxon>Magnoliopsida</taxon>
        <taxon>eudicotyledons</taxon>
        <taxon>Gunneridae</taxon>
        <taxon>Pentapetalae</taxon>
        <taxon>rosids</taxon>
        <taxon>malvids</taxon>
        <taxon>Malvales</taxon>
        <taxon>Malvaceae</taxon>
        <taxon>Malvoideae</taxon>
        <taxon>Gossypium</taxon>
    </lineage>
</organism>
<dbReference type="Gramene" id="KJB31692">
    <property type="protein sequence ID" value="KJB31692"/>
    <property type="gene ID" value="B456_005G203300"/>
</dbReference>
<accession>A0A0D2NFY7</accession>
<proteinExistence type="predicted"/>
<dbReference type="InterPro" id="IPR036400">
    <property type="entry name" value="Cyt_B5-like_heme/steroid_sf"/>
</dbReference>
<feature type="region of interest" description="Disordered" evidence="3">
    <location>
        <begin position="223"/>
        <end position="257"/>
    </location>
</feature>
<dbReference type="InterPro" id="IPR050577">
    <property type="entry name" value="MAPR/NEUFC/NENF-like"/>
</dbReference>
<keyword evidence="1" id="KW-0754">Steroid-binding</keyword>
<evidence type="ECO:0000256" key="3">
    <source>
        <dbReference type="SAM" id="MobiDB-lite"/>
    </source>
</evidence>
<dbReference type="PANTHER" id="PTHR10281">
    <property type="entry name" value="MEMBRANE-ASSOCIATED PROGESTERONE RECEPTOR COMPONENT-RELATED"/>
    <property type="match status" value="1"/>
</dbReference>
<gene>
    <name evidence="4" type="ORF">B456_005G203300</name>
</gene>
<feature type="compositionally biased region" description="Basic and acidic residues" evidence="3">
    <location>
        <begin position="238"/>
        <end position="257"/>
    </location>
</feature>